<dbReference type="PaxDb" id="39947-A0A0P0V5R8"/>
<protein>
    <submittedName>
        <fullName evidence="1">Os01g0642100 protein</fullName>
    </submittedName>
</protein>
<proteinExistence type="predicted"/>
<sequence>HVDDEITQEKIALAPAPRRLVFEWQLQLARRFSPF</sequence>
<reference evidence="1 2" key="2">
    <citation type="journal article" date="2013" name="Plant Cell Physiol.">
        <title>Rice Annotation Project Database (RAP-DB): an integrative and interactive database for rice genomics.</title>
        <authorList>
            <person name="Sakai H."/>
            <person name="Lee S.S."/>
            <person name="Tanaka T."/>
            <person name="Numa H."/>
            <person name="Kim J."/>
            <person name="Kawahara Y."/>
            <person name="Wakimoto H."/>
            <person name="Yang C.C."/>
            <person name="Iwamoto M."/>
            <person name="Abe T."/>
            <person name="Yamada Y."/>
            <person name="Muto A."/>
            <person name="Inokuchi H."/>
            <person name="Ikemura T."/>
            <person name="Matsumoto T."/>
            <person name="Sasaki T."/>
            <person name="Itoh T."/>
        </authorList>
    </citation>
    <scope>NUCLEOTIDE SEQUENCE [LARGE SCALE GENOMIC DNA]</scope>
    <source>
        <strain evidence="2">cv. Nipponbare</strain>
    </source>
</reference>
<dbReference type="InParanoid" id="A0A0P0V5R8"/>
<accession>A0A0P0V5R8</accession>
<evidence type="ECO:0000313" key="1">
    <source>
        <dbReference type="EMBL" id="BAS73373.1"/>
    </source>
</evidence>
<dbReference type="STRING" id="39947.A0A0P0V5R8"/>
<dbReference type="Proteomes" id="UP000059680">
    <property type="component" value="Chromosome 1"/>
</dbReference>
<keyword evidence="2" id="KW-1185">Reference proteome</keyword>
<reference evidence="1 2" key="3">
    <citation type="journal article" date="2013" name="Rice">
        <title>Improvement of the Oryza sativa Nipponbare reference genome using next generation sequence and optical map data.</title>
        <authorList>
            <person name="Kawahara Y."/>
            <person name="de la Bastide M."/>
            <person name="Hamilton J.P."/>
            <person name="Kanamori H."/>
            <person name="McCombie W.R."/>
            <person name="Ouyang S."/>
            <person name="Schwartz D.C."/>
            <person name="Tanaka T."/>
            <person name="Wu J."/>
            <person name="Zhou S."/>
            <person name="Childs K.L."/>
            <person name="Davidson R.M."/>
            <person name="Lin H."/>
            <person name="Quesada-Ocampo L."/>
            <person name="Vaillancourt B."/>
            <person name="Sakai H."/>
            <person name="Lee S.S."/>
            <person name="Kim J."/>
            <person name="Numa H."/>
            <person name="Itoh T."/>
            <person name="Buell C.R."/>
            <person name="Matsumoto T."/>
        </authorList>
    </citation>
    <scope>NUCLEOTIDE SEQUENCE [LARGE SCALE GENOMIC DNA]</scope>
    <source>
        <strain evidence="2">cv. Nipponbare</strain>
    </source>
</reference>
<name>A0A0P0V5R8_ORYSJ</name>
<organism evidence="1 2">
    <name type="scientific">Oryza sativa subsp. japonica</name>
    <name type="common">Rice</name>
    <dbReference type="NCBI Taxonomy" id="39947"/>
    <lineage>
        <taxon>Eukaryota</taxon>
        <taxon>Viridiplantae</taxon>
        <taxon>Streptophyta</taxon>
        <taxon>Embryophyta</taxon>
        <taxon>Tracheophyta</taxon>
        <taxon>Spermatophyta</taxon>
        <taxon>Magnoliopsida</taxon>
        <taxon>Liliopsida</taxon>
        <taxon>Poales</taxon>
        <taxon>Poaceae</taxon>
        <taxon>BOP clade</taxon>
        <taxon>Oryzoideae</taxon>
        <taxon>Oryzeae</taxon>
        <taxon>Oryzinae</taxon>
        <taxon>Oryza</taxon>
        <taxon>Oryza sativa</taxon>
    </lineage>
</organism>
<dbReference type="AlphaFoldDB" id="A0A0P0V5R8"/>
<feature type="non-terminal residue" evidence="1">
    <location>
        <position position="1"/>
    </location>
</feature>
<dbReference type="Gramene" id="Os01t0642100-01">
    <property type="protein sequence ID" value="Os01t0642100-01"/>
    <property type="gene ID" value="Os01g0642100"/>
</dbReference>
<evidence type="ECO:0000313" key="2">
    <source>
        <dbReference type="Proteomes" id="UP000059680"/>
    </source>
</evidence>
<gene>
    <name evidence="1" type="ordered locus">Os01g0642100</name>
    <name evidence="1" type="ORF">OSNPB_010642100</name>
</gene>
<reference evidence="2" key="1">
    <citation type="journal article" date="2005" name="Nature">
        <title>The map-based sequence of the rice genome.</title>
        <authorList>
            <consortium name="International rice genome sequencing project (IRGSP)"/>
            <person name="Matsumoto T."/>
            <person name="Wu J."/>
            <person name="Kanamori H."/>
            <person name="Katayose Y."/>
            <person name="Fujisawa M."/>
            <person name="Namiki N."/>
            <person name="Mizuno H."/>
            <person name="Yamamoto K."/>
            <person name="Antonio B.A."/>
            <person name="Baba T."/>
            <person name="Sakata K."/>
            <person name="Nagamura Y."/>
            <person name="Aoki H."/>
            <person name="Arikawa K."/>
            <person name="Arita K."/>
            <person name="Bito T."/>
            <person name="Chiden Y."/>
            <person name="Fujitsuka N."/>
            <person name="Fukunaka R."/>
            <person name="Hamada M."/>
            <person name="Harada C."/>
            <person name="Hayashi A."/>
            <person name="Hijishita S."/>
            <person name="Honda M."/>
            <person name="Hosokawa S."/>
            <person name="Ichikawa Y."/>
            <person name="Idonuma A."/>
            <person name="Iijima M."/>
            <person name="Ikeda M."/>
            <person name="Ikeno M."/>
            <person name="Ito K."/>
            <person name="Ito S."/>
            <person name="Ito T."/>
            <person name="Ito Y."/>
            <person name="Ito Y."/>
            <person name="Iwabuchi A."/>
            <person name="Kamiya K."/>
            <person name="Karasawa W."/>
            <person name="Kurita K."/>
            <person name="Katagiri S."/>
            <person name="Kikuta A."/>
            <person name="Kobayashi H."/>
            <person name="Kobayashi N."/>
            <person name="Machita K."/>
            <person name="Maehara T."/>
            <person name="Masukawa M."/>
            <person name="Mizubayashi T."/>
            <person name="Mukai Y."/>
            <person name="Nagasaki H."/>
            <person name="Nagata Y."/>
            <person name="Naito S."/>
            <person name="Nakashima M."/>
            <person name="Nakama Y."/>
            <person name="Nakamichi Y."/>
            <person name="Nakamura M."/>
            <person name="Meguro A."/>
            <person name="Negishi M."/>
            <person name="Ohta I."/>
            <person name="Ohta T."/>
            <person name="Okamoto M."/>
            <person name="Ono N."/>
            <person name="Saji S."/>
            <person name="Sakaguchi M."/>
            <person name="Sakai K."/>
            <person name="Shibata M."/>
            <person name="Shimokawa T."/>
            <person name="Song J."/>
            <person name="Takazaki Y."/>
            <person name="Terasawa K."/>
            <person name="Tsugane M."/>
            <person name="Tsuji K."/>
            <person name="Ueda S."/>
            <person name="Waki K."/>
            <person name="Yamagata H."/>
            <person name="Yamamoto M."/>
            <person name="Yamamoto S."/>
            <person name="Yamane H."/>
            <person name="Yoshiki S."/>
            <person name="Yoshihara R."/>
            <person name="Yukawa K."/>
            <person name="Zhong H."/>
            <person name="Yano M."/>
            <person name="Yuan Q."/>
            <person name="Ouyang S."/>
            <person name="Liu J."/>
            <person name="Jones K.M."/>
            <person name="Gansberger K."/>
            <person name="Moffat K."/>
            <person name="Hill J."/>
            <person name="Bera J."/>
            <person name="Fadrosh D."/>
            <person name="Jin S."/>
            <person name="Johri S."/>
            <person name="Kim M."/>
            <person name="Overton L."/>
            <person name="Reardon M."/>
            <person name="Tsitrin T."/>
            <person name="Vuong H."/>
            <person name="Weaver B."/>
            <person name="Ciecko A."/>
            <person name="Tallon L."/>
            <person name="Jackson J."/>
            <person name="Pai G."/>
            <person name="Aken S.V."/>
            <person name="Utterback T."/>
            <person name="Reidmuller S."/>
            <person name="Feldblyum T."/>
            <person name="Hsiao J."/>
            <person name="Zismann V."/>
            <person name="Iobst S."/>
            <person name="de Vazeille A.R."/>
            <person name="Buell C.R."/>
            <person name="Ying K."/>
            <person name="Li Y."/>
            <person name="Lu T."/>
            <person name="Huang Y."/>
            <person name="Zhao Q."/>
            <person name="Feng Q."/>
            <person name="Zhang L."/>
            <person name="Zhu J."/>
            <person name="Weng Q."/>
            <person name="Mu J."/>
            <person name="Lu Y."/>
            <person name="Fan D."/>
            <person name="Liu Y."/>
            <person name="Guan J."/>
            <person name="Zhang Y."/>
            <person name="Yu S."/>
            <person name="Liu X."/>
            <person name="Zhang Y."/>
            <person name="Hong G."/>
            <person name="Han B."/>
            <person name="Choisne N."/>
            <person name="Demange N."/>
            <person name="Orjeda G."/>
            <person name="Samain S."/>
            <person name="Cattolico L."/>
            <person name="Pelletier E."/>
            <person name="Couloux A."/>
            <person name="Segurens B."/>
            <person name="Wincker P."/>
            <person name="D'Hont A."/>
            <person name="Scarpelli C."/>
            <person name="Weissenbach J."/>
            <person name="Salanoubat M."/>
            <person name="Quetier F."/>
            <person name="Yu Y."/>
            <person name="Kim H.R."/>
            <person name="Rambo T."/>
            <person name="Currie J."/>
            <person name="Collura K."/>
            <person name="Luo M."/>
            <person name="Yang T."/>
            <person name="Ammiraju J.S.S."/>
            <person name="Engler F."/>
            <person name="Soderlund C."/>
            <person name="Wing R.A."/>
            <person name="Palmer L.E."/>
            <person name="de la Bastide M."/>
            <person name="Spiegel L."/>
            <person name="Nascimento L."/>
            <person name="Zutavern T."/>
            <person name="O'Shaughnessy A."/>
            <person name="Dike S."/>
            <person name="Dedhia N."/>
            <person name="Preston R."/>
            <person name="Balija V."/>
            <person name="McCombie W.R."/>
            <person name="Chow T."/>
            <person name="Chen H."/>
            <person name="Chung M."/>
            <person name="Chen C."/>
            <person name="Shaw J."/>
            <person name="Wu H."/>
            <person name="Hsiao K."/>
            <person name="Chao Y."/>
            <person name="Chu M."/>
            <person name="Cheng C."/>
            <person name="Hour A."/>
            <person name="Lee P."/>
            <person name="Lin S."/>
            <person name="Lin Y."/>
            <person name="Liou J."/>
            <person name="Liu S."/>
            <person name="Hsing Y."/>
            <person name="Raghuvanshi S."/>
            <person name="Mohanty A."/>
            <person name="Bharti A.K."/>
            <person name="Gaur A."/>
            <person name="Gupta V."/>
            <person name="Kumar D."/>
            <person name="Ravi V."/>
            <person name="Vij S."/>
            <person name="Kapur A."/>
            <person name="Khurana P."/>
            <person name="Khurana P."/>
            <person name="Khurana J.P."/>
            <person name="Tyagi A.K."/>
            <person name="Gaikwad K."/>
            <person name="Singh A."/>
            <person name="Dalal V."/>
            <person name="Srivastava S."/>
            <person name="Dixit A."/>
            <person name="Pal A.K."/>
            <person name="Ghazi I.A."/>
            <person name="Yadav M."/>
            <person name="Pandit A."/>
            <person name="Bhargava A."/>
            <person name="Sureshbabu K."/>
            <person name="Batra K."/>
            <person name="Sharma T.R."/>
            <person name="Mohapatra T."/>
            <person name="Singh N.K."/>
            <person name="Messing J."/>
            <person name="Nelson A.B."/>
            <person name="Fuks G."/>
            <person name="Kavchok S."/>
            <person name="Keizer G."/>
            <person name="Linton E."/>
            <person name="Llaca V."/>
            <person name="Song R."/>
            <person name="Tanyolac B."/>
            <person name="Young S."/>
            <person name="Ho-Il K."/>
            <person name="Hahn J.H."/>
            <person name="Sangsakoo G."/>
            <person name="Vanavichit A."/>
            <person name="de Mattos Luiz.A.T."/>
            <person name="Zimmer P.D."/>
            <person name="Malone G."/>
            <person name="Dellagostin O."/>
            <person name="de Oliveira A.C."/>
            <person name="Bevan M."/>
            <person name="Bancroft I."/>
            <person name="Minx P."/>
            <person name="Cordum H."/>
            <person name="Wilson R."/>
            <person name="Cheng Z."/>
            <person name="Jin W."/>
            <person name="Jiang J."/>
            <person name="Leong S.A."/>
            <person name="Iwama H."/>
            <person name="Gojobori T."/>
            <person name="Itoh T."/>
            <person name="Niimura Y."/>
            <person name="Fujii Y."/>
            <person name="Habara T."/>
            <person name="Sakai H."/>
            <person name="Sato Y."/>
            <person name="Wilson G."/>
            <person name="Kumar K."/>
            <person name="McCouch S."/>
            <person name="Juretic N."/>
            <person name="Hoen D."/>
            <person name="Wright S."/>
            <person name="Bruskiewich R."/>
            <person name="Bureau T."/>
            <person name="Miyao A."/>
            <person name="Hirochika H."/>
            <person name="Nishikawa T."/>
            <person name="Kadowaki K."/>
            <person name="Sugiura M."/>
            <person name="Burr B."/>
            <person name="Sasaki T."/>
        </authorList>
    </citation>
    <scope>NUCLEOTIDE SEQUENCE [LARGE SCALE GENOMIC DNA]</scope>
    <source>
        <strain evidence="2">cv. Nipponbare</strain>
    </source>
</reference>
<dbReference type="EMBL" id="AP014957">
    <property type="protein sequence ID" value="BAS73373.1"/>
    <property type="molecule type" value="Genomic_DNA"/>
</dbReference>